<feature type="domain" description="Beta-ketoacyl synthase-like N-terminal" evidence="1">
    <location>
        <begin position="26"/>
        <end position="257"/>
    </location>
</feature>
<keyword evidence="3" id="KW-1185">Reference proteome</keyword>
<dbReference type="EMBL" id="CP013236">
    <property type="protein sequence ID" value="AMP15145.1"/>
    <property type="molecule type" value="Genomic_DNA"/>
</dbReference>
<evidence type="ECO:0000313" key="3">
    <source>
        <dbReference type="Proteomes" id="UP000074914"/>
    </source>
</evidence>
<protein>
    <submittedName>
        <fullName evidence="2">Beta-ketoacyl synthase, N-terminal domain protein</fullName>
    </submittedName>
</protein>
<evidence type="ECO:0000313" key="2">
    <source>
        <dbReference type="EMBL" id="AMP15145.1"/>
    </source>
</evidence>
<evidence type="ECO:0000259" key="1">
    <source>
        <dbReference type="Pfam" id="PF13723"/>
    </source>
</evidence>
<organism evidence="2 3">
    <name type="scientific">Collimonas pratensis</name>
    <dbReference type="NCBI Taxonomy" id="279113"/>
    <lineage>
        <taxon>Bacteria</taxon>
        <taxon>Pseudomonadati</taxon>
        <taxon>Pseudomonadota</taxon>
        <taxon>Betaproteobacteria</taxon>
        <taxon>Burkholderiales</taxon>
        <taxon>Oxalobacteraceae</taxon>
        <taxon>Collimonas</taxon>
    </lineage>
</organism>
<dbReference type="RefSeq" id="WP_082807099.1">
    <property type="nucleotide sequence ID" value="NZ_CP013236.1"/>
</dbReference>
<dbReference type="Pfam" id="PF13723">
    <property type="entry name" value="Ketoacyl-synt_2"/>
    <property type="match status" value="1"/>
</dbReference>
<proteinExistence type="predicted"/>
<dbReference type="Proteomes" id="UP000074914">
    <property type="component" value="Chromosome"/>
</dbReference>
<sequence length="267" mass="28899">MELGGVRFSIASHAAWAPGLDTAAAWAAWAEQPHVIAGERDAAVAAMPAMLRRRAGFVGKMALESAYRCLDGRVGVPTVFCSRHGECMRSVDLLTDLADDQPLSPASFSLSVHNAAAGLFSIARQDQASHAALAAGHAGVEHAVIEACGLLADGAPEVLLVAYDGVLPALFHEFEDCQEQPFAWAWLMQAASAESSDVIALSWASPDEDEASAMQQQEPSKSATDAARQPAGLELLAFYLRRQAELLRTVDRQRWRWRWQRLRGQHA</sequence>
<accession>A0ABM5Z7Y7</accession>
<gene>
    <name evidence="2" type="ORF">CPter291_2893</name>
</gene>
<dbReference type="InterPro" id="IPR014030">
    <property type="entry name" value="Ketoacyl_synth_N"/>
</dbReference>
<name>A0ABM5Z7Y7_9BURK</name>
<reference evidence="2 3" key="1">
    <citation type="submission" date="2015-11" db="EMBL/GenBank/DDBJ databases">
        <title>Exploring the genomic traits of fungus-feeding bacterial genus Collimonas.</title>
        <authorList>
            <person name="Song C."/>
            <person name="Schmidt R."/>
            <person name="de Jager V."/>
            <person name="Krzyzanowska D."/>
            <person name="Jongedijk E."/>
            <person name="Cankar K."/>
            <person name="Beekwilder J."/>
            <person name="van Veen A."/>
            <person name="de Boer W."/>
            <person name="van Veen J.A."/>
            <person name="Garbeva P."/>
        </authorList>
    </citation>
    <scope>NUCLEOTIDE SEQUENCE [LARGE SCALE GENOMIC DNA]</scope>
    <source>
        <strain evidence="2 3">Ter291</strain>
    </source>
</reference>